<dbReference type="OrthoDB" id="1751195at2759"/>
<dbReference type="EMBL" id="FN596494">
    <property type="protein sequence ID" value="CBI36460.3"/>
    <property type="molecule type" value="Genomic_DNA"/>
</dbReference>
<dbReference type="PANTHER" id="PTHR24177:SF103">
    <property type="entry name" value="PGG DOMAIN-CONTAINING PROTEIN"/>
    <property type="match status" value="1"/>
</dbReference>
<feature type="transmembrane region" description="Helical" evidence="1">
    <location>
        <begin position="223"/>
        <end position="240"/>
    </location>
</feature>
<name>D7TZE6_VITVI</name>
<keyword evidence="4" id="KW-1185">Reference proteome</keyword>
<dbReference type="InParanoid" id="D7TZE6"/>
<keyword evidence="1" id="KW-0812">Transmembrane</keyword>
<dbReference type="PaxDb" id="29760-VIT_09s0002g08740.t01"/>
<feature type="transmembrane region" description="Helical" evidence="1">
    <location>
        <begin position="308"/>
        <end position="330"/>
    </location>
</feature>
<dbReference type="InterPro" id="IPR036770">
    <property type="entry name" value="Ankyrin_rpt-contain_sf"/>
</dbReference>
<dbReference type="Pfam" id="PF13962">
    <property type="entry name" value="PGG"/>
    <property type="match status" value="2"/>
</dbReference>
<feature type="transmembrane region" description="Helical" evidence="1">
    <location>
        <begin position="361"/>
        <end position="379"/>
    </location>
</feature>
<dbReference type="eggNOG" id="KOG0504">
    <property type="taxonomic scope" value="Eukaryota"/>
</dbReference>
<gene>
    <name evidence="3" type="ordered locus">VIT_09s0002g08740</name>
</gene>
<feature type="domain" description="PGG" evidence="2">
    <location>
        <begin position="128"/>
        <end position="192"/>
    </location>
</feature>
<dbReference type="PANTHER" id="PTHR24177">
    <property type="entry name" value="CASKIN"/>
    <property type="match status" value="1"/>
</dbReference>
<evidence type="ECO:0000256" key="1">
    <source>
        <dbReference type="SAM" id="Phobius"/>
    </source>
</evidence>
<keyword evidence="1" id="KW-1133">Transmembrane helix</keyword>
<dbReference type="AlphaFoldDB" id="D7TZE6"/>
<sequence>MVEKILEVNPVAINDKNEEKKNVVLLAVENRQPEVYELLVKRKFRKDSVFRAVDNNGNSALHLAAKLSNYQPWHIPGAALQMQWEMKWYKYVKDSMPPHFFTHYNGGRPTPKEIFTKDHSDLLKEGGKWLNNTSSSCSVVATLIATVAFATSATVPGDFNEKNGNPNLAHQSAFNLFACVKVSSFLSELMATQPNLPEDPSTNWYAYYRFNPRRDMPGDARNTLLVVAALIAAVTFQAGLNPPSSFLPEGPATKEGAETCSGRVILPSKENTEHTLFLSCNTTSGEQGVKEGSVSVVLASTQKVQFTLFLFCNTLALSASIQTITALIIGCPFSFEVLTAIYSMMATYGVSIATLEPPRGVLLECLIISFFLPFFLRLLHRFLKKVQAK</sequence>
<evidence type="ECO:0000313" key="4">
    <source>
        <dbReference type="Proteomes" id="UP000009183"/>
    </source>
</evidence>
<dbReference type="Gene3D" id="1.25.40.20">
    <property type="entry name" value="Ankyrin repeat-containing domain"/>
    <property type="match status" value="1"/>
</dbReference>
<feature type="domain" description="PGG" evidence="2">
    <location>
        <begin position="219"/>
        <end position="284"/>
    </location>
</feature>
<feature type="transmembrane region" description="Helical" evidence="1">
    <location>
        <begin position="337"/>
        <end position="355"/>
    </location>
</feature>
<dbReference type="HOGENOM" id="CLU_710607_0_0_1"/>
<evidence type="ECO:0000259" key="2">
    <source>
        <dbReference type="Pfam" id="PF13962"/>
    </source>
</evidence>
<evidence type="ECO:0000313" key="3">
    <source>
        <dbReference type="EMBL" id="CBI36460.3"/>
    </source>
</evidence>
<protein>
    <recommendedName>
        <fullName evidence="2">PGG domain-containing protein</fullName>
    </recommendedName>
</protein>
<dbReference type="Proteomes" id="UP000009183">
    <property type="component" value="Chromosome 9"/>
</dbReference>
<proteinExistence type="predicted"/>
<dbReference type="GO" id="GO:0016020">
    <property type="term" value="C:membrane"/>
    <property type="evidence" value="ECO:0000318"/>
    <property type="project" value="GO_Central"/>
</dbReference>
<reference evidence="4" key="1">
    <citation type="journal article" date="2007" name="Nature">
        <title>The grapevine genome sequence suggests ancestral hexaploidization in major angiosperm phyla.</title>
        <authorList>
            <consortium name="The French-Italian Public Consortium for Grapevine Genome Characterization."/>
            <person name="Jaillon O."/>
            <person name="Aury J.-M."/>
            <person name="Noel B."/>
            <person name="Policriti A."/>
            <person name="Clepet C."/>
            <person name="Casagrande A."/>
            <person name="Choisne N."/>
            <person name="Aubourg S."/>
            <person name="Vitulo N."/>
            <person name="Jubin C."/>
            <person name="Vezzi A."/>
            <person name="Legeai F."/>
            <person name="Hugueney P."/>
            <person name="Dasilva C."/>
            <person name="Horner D."/>
            <person name="Mica E."/>
            <person name="Jublot D."/>
            <person name="Poulain J."/>
            <person name="Bruyere C."/>
            <person name="Billault A."/>
            <person name="Segurens B."/>
            <person name="Gouyvenoux M."/>
            <person name="Ugarte E."/>
            <person name="Cattonaro F."/>
            <person name="Anthouard V."/>
            <person name="Vico V."/>
            <person name="Del Fabbro C."/>
            <person name="Alaux M."/>
            <person name="Di Gaspero G."/>
            <person name="Dumas V."/>
            <person name="Felice N."/>
            <person name="Paillard S."/>
            <person name="Juman I."/>
            <person name="Moroldo M."/>
            <person name="Scalabrin S."/>
            <person name="Canaguier A."/>
            <person name="Le Clainche I."/>
            <person name="Malacrida G."/>
            <person name="Durand E."/>
            <person name="Pesole G."/>
            <person name="Laucou V."/>
            <person name="Chatelet P."/>
            <person name="Merdinoglu D."/>
            <person name="Delledonne M."/>
            <person name="Pezzotti M."/>
            <person name="Lecharny A."/>
            <person name="Scarpelli C."/>
            <person name="Artiguenave F."/>
            <person name="Pe M.E."/>
            <person name="Valle G."/>
            <person name="Morgante M."/>
            <person name="Caboche M."/>
            <person name="Adam-Blondon A.-F."/>
            <person name="Weissenbach J."/>
            <person name="Quetier F."/>
            <person name="Wincker P."/>
        </authorList>
    </citation>
    <scope>NUCLEOTIDE SEQUENCE [LARGE SCALE GENOMIC DNA]</scope>
    <source>
        <strain evidence="4">cv. Pinot noir / PN40024</strain>
    </source>
</reference>
<organism evidence="3 4">
    <name type="scientific">Vitis vinifera</name>
    <name type="common">Grape</name>
    <dbReference type="NCBI Taxonomy" id="29760"/>
    <lineage>
        <taxon>Eukaryota</taxon>
        <taxon>Viridiplantae</taxon>
        <taxon>Streptophyta</taxon>
        <taxon>Embryophyta</taxon>
        <taxon>Tracheophyta</taxon>
        <taxon>Spermatophyta</taxon>
        <taxon>Magnoliopsida</taxon>
        <taxon>eudicotyledons</taxon>
        <taxon>Gunneridae</taxon>
        <taxon>Pentapetalae</taxon>
        <taxon>rosids</taxon>
        <taxon>Vitales</taxon>
        <taxon>Vitaceae</taxon>
        <taxon>Viteae</taxon>
        <taxon>Vitis</taxon>
    </lineage>
</organism>
<keyword evidence="1" id="KW-0472">Membrane</keyword>
<dbReference type="InterPro" id="IPR026961">
    <property type="entry name" value="PGG_dom"/>
</dbReference>
<accession>D7TZE6</accession>
<dbReference type="SUPFAM" id="SSF48403">
    <property type="entry name" value="Ankyrin repeat"/>
    <property type="match status" value="1"/>
</dbReference>